<gene>
    <name evidence="2" type="ORF">Agabi119p4_3550</name>
</gene>
<proteinExistence type="predicted"/>
<evidence type="ECO:0000313" key="2">
    <source>
        <dbReference type="EMBL" id="KAF7777478.1"/>
    </source>
</evidence>
<protein>
    <submittedName>
        <fullName evidence="2">Uncharacterized protein</fullName>
    </submittedName>
</protein>
<dbReference type="EMBL" id="JABXXO010000005">
    <property type="protein sequence ID" value="KAF7777478.1"/>
    <property type="molecule type" value="Genomic_DNA"/>
</dbReference>
<dbReference type="Proteomes" id="UP000629468">
    <property type="component" value="Unassembled WGS sequence"/>
</dbReference>
<organism evidence="2 3">
    <name type="scientific">Agaricus bisporus var. burnettii</name>
    <dbReference type="NCBI Taxonomy" id="192524"/>
    <lineage>
        <taxon>Eukaryota</taxon>
        <taxon>Fungi</taxon>
        <taxon>Dikarya</taxon>
        <taxon>Basidiomycota</taxon>
        <taxon>Agaricomycotina</taxon>
        <taxon>Agaricomycetes</taxon>
        <taxon>Agaricomycetidae</taxon>
        <taxon>Agaricales</taxon>
        <taxon>Agaricineae</taxon>
        <taxon>Agaricaceae</taxon>
        <taxon>Agaricus</taxon>
    </lineage>
</organism>
<evidence type="ECO:0000256" key="1">
    <source>
        <dbReference type="SAM" id="MobiDB-lite"/>
    </source>
</evidence>
<evidence type="ECO:0000313" key="3">
    <source>
        <dbReference type="Proteomes" id="UP000629468"/>
    </source>
</evidence>
<reference evidence="2 3" key="1">
    <citation type="journal article" name="Sci. Rep.">
        <title>Telomere-to-telomere assembled and centromere annotated genomes of the two main subspecies of the button mushroom Agaricus bisporus reveal especially polymorphic chromosome ends.</title>
        <authorList>
            <person name="Sonnenberg A.S.M."/>
            <person name="Sedaghat-Telgerd N."/>
            <person name="Lavrijssen B."/>
            <person name="Ohm R.A."/>
            <person name="Hendrickx P.M."/>
            <person name="Scholtmeijer K."/>
            <person name="Baars J.J.P."/>
            <person name="van Peer A."/>
        </authorList>
    </citation>
    <scope>NUCLEOTIDE SEQUENCE [LARGE SCALE GENOMIC DNA]</scope>
    <source>
        <strain evidence="2 3">H119_p4</strain>
    </source>
</reference>
<dbReference type="AlphaFoldDB" id="A0A8H7F4W9"/>
<comment type="caution">
    <text evidence="2">The sequence shown here is derived from an EMBL/GenBank/DDBJ whole genome shotgun (WGS) entry which is preliminary data.</text>
</comment>
<feature type="compositionally biased region" description="Basic residues" evidence="1">
    <location>
        <begin position="92"/>
        <end position="102"/>
    </location>
</feature>
<sequence length="102" mass="12129">MEGIIDDKNRLTKRRGVKNGHVTEPFEICHIKYAYCGLMSYSSKAMAEDEEEECLFIRAEQDEIRPSPTKRIAFRFNLPERNKKDVRDERRRLQKKRPQTGQ</sequence>
<name>A0A8H7F4W9_AGABI</name>
<accession>A0A8H7F4W9</accession>
<feature type="region of interest" description="Disordered" evidence="1">
    <location>
        <begin position="83"/>
        <end position="102"/>
    </location>
</feature>